<reference evidence="3" key="1">
    <citation type="submission" date="2020-02" db="EMBL/GenBank/DDBJ databases">
        <authorList>
            <person name="Meier V. D."/>
        </authorList>
    </citation>
    <scope>NUCLEOTIDE SEQUENCE</scope>
    <source>
        <strain evidence="3">AVDCRST_MAG06</strain>
    </source>
</reference>
<evidence type="ECO:0000259" key="2">
    <source>
        <dbReference type="PROSITE" id="PS51387"/>
    </source>
</evidence>
<dbReference type="PANTHER" id="PTHR43762:SF1">
    <property type="entry name" value="D-ARABINONO-1,4-LACTONE OXIDASE"/>
    <property type="match status" value="1"/>
</dbReference>
<evidence type="ECO:0000256" key="1">
    <source>
        <dbReference type="ARBA" id="ARBA00023002"/>
    </source>
</evidence>
<protein>
    <submittedName>
        <fullName evidence="3">Oxidoreductase, FAD-binding</fullName>
    </submittedName>
</protein>
<dbReference type="Gene3D" id="3.30.465.10">
    <property type="match status" value="1"/>
</dbReference>
<keyword evidence="1" id="KW-0560">Oxidoreductase</keyword>
<accession>A0A6J4NQN7</accession>
<dbReference type="Pfam" id="PF04030">
    <property type="entry name" value="ALO"/>
    <property type="match status" value="1"/>
</dbReference>
<dbReference type="GO" id="GO:0016020">
    <property type="term" value="C:membrane"/>
    <property type="evidence" value="ECO:0007669"/>
    <property type="project" value="InterPro"/>
</dbReference>
<dbReference type="Pfam" id="PF01565">
    <property type="entry name" value="FAD_binding_4"/>
    <property type="match status" value="1"/>
</dbReference>
<dbReference type="InterPro" id="IPR016171">
    <property type="entry name" value="Vanillyl_alc_oxidase_C-sub2"/>
</dbReference>
<dbReference type="GO" id="GO:0071949">
    <property type="term" value="F:FAD binding"/>
    <property type="evidence" value="ECO:0007669"/>
    <property type="project" value="InterPro"/>
</dbReference>
<dbReference type="InterPro" id="IPR016169">
    <property type="entry name" value="FAD-bd_PCMH_sub2"/>
</dbReference>
<dbReference type="GO" id="GO:0003885">
    <property type="term" value="F:D-arabinono-1,4-lactone oxidase activity"/>
    <property type="evidence" value="ECO:0007669"/>
    <property type="project" value="InterPro"/>
</dbReference>
<feature type="non-terminal residue" evidence="3">
    <location>
        <position position="1"/>
    </location>
</feature>
<proteinExistence type="predicted"/>
<dbReference type="NCBIfam" id="TIGR01679">
    <property type="entry name" value="bact_FAD_ox"/>
    <property type="match status" value="1"/>
</dbReference>
<feature type="domain" description="FAD-binding PCMH-type" evidence="2">
    <location>
        <begin position="1"/>
        <end position="104"/>
    </location>
</feature>
<dbReference type="EMBL" id="CADCUP010000124">
    <property type="protein sequence ID" value="CAA9394707.1"/>
    <property type="molecule type" value="Genomic_DNA"/>
</dbReference>
<dbReference type="InterPro" id="IPR016166">
    <property type="entry name" value="FAD-bd_PCMH"/>
</dbReference>
<dbReference type="SUPFAM" id="SSF56176">
    <property type="entry name" value="FAD-binding/transporter-associated domain-like"/>
    <property type="match status" value="1"/>
</dbReference>
<dbReference type="PIRSF" id="PIRSF000136">
    <property type="entry name" value="LGO_GLO"/>
    <property type="match status" value="1"/>
</dbReference>
<dbReference type="PANTHER" id="PTHR43762">
    <property type="entry name" value="L-GULONOLACTONE OXIDASE"/>
    <property type="match status" value="1"/>
</dbReference>
<gene>
    <name evidence="3" type="ORF">AVDCRST_MAG06-1829</name>
</gene>
<dbReference type="InterPro" id="IPR036318">
    <property type="entry name" value="FAD-bd_PCMH-like_sf"/>
</dbReference>
<dbReference type="PROSITE" id="PS51387">
    <property type="entry name" value="FAD_PCMH"/>
    <property type="match status" value="1"/>
</dbReference>
<organism evidence="3">
    <name type="scientific">uncultured Nocardioides sp</name>
    <dbReference type="NCBI Taxonomy" id="198441"/>
    <lineage>
        <taxon>Bacteria</taxon>
        <taxon>Bacillati</taxon>
        <taxon>Actinomycetota</taxon>
        <taxon>Actinomycetes</taxon>
        <taxon>Propionibacteriales</taxon>
        <taxon>Nocardioidaceae</taxon>
        <taxon>Nocardioides</taxon>
        <taxon>environmental samples</taxon>
    </lineage>
</organism>
<dbReference type="RefSeq" id="WP_295658477.1">
    <property type="nucleotide sequence ID" value="NZ_CADCUP010000124.1"/>
</dbReference>
<dbReference type="InterPro" id="IPR007173">
    <property type="entry name" value="ALO_C"/>
</dbReference>
<name>A0A6J4NQN7_9ACTN</name>
<dbReference type="Gene3D" id="3.30.70.2520">
    <property type="match status" value="1"/>
</dbReference>
<dbReference type="Gene3D" id="1.10.45.10">
    <property type="entry name" value="Vanillyl-alcohol Oxidase, Chain A, domain 4"/>
    <property type="match status" value="1"/>
</dbReference>
<evidence type="ECO:0000313" key="3">
    <source>
        <dbReference type="EMBL" id="CAA9394707.1"/>
    </source>
</evidence>
<sequence length="363" mass="38860">LVTVEAGLPLHRLNALLDAAGLALANLGDIDRQTVAGAISTGTHGTGSAFGGLATRVHALELVTAAGEVLTCSADENADVLEHARVGLGALGVVSTVTLQTVPAFAVHAQERPAPLDETLARFDELTATRDHVEFYWFPHTRGTIVKVNTRLPLEAGLHPLPRARAWWDDELLANTVFGALVSAGRRLPALVRPGARVAAAALGAREFTDLSHRVFVSPRRVRFVEMEYAVPREALLPLVREIVAAVEAGDWRIAVPVEVRTGAADDIPMSMASGRETGYVAVHVAPGSPDQAAYFRTVERLAAQVGGRPHWGKMHSLTADDLRGRYPRFDDFVALRDRLDPAGVLANDHLDTVLGAPVRARG</sequence>
<dbReference type="GO" id="GO:0080049">
    <property type="term" value="F:L-gulono-1,4-lactone dehydrogenase activity"/>
    <property type="evidence" value="ECO:0007669"/>
    <property type="project" value="TreeGrafter"/>
</dbReference>
<dbReference type="InterPro" id="IPR006094">
    <property type="entry name" value="Oxid_FAD_bind_N"/>
</dbReference>
<dbReference type="InterPro" id="IPR010031">
    <property type="entry name" value="FAD_lactone_oxidase-like"/>
</dbReference>
<dbReference type="AlphaFoldDB" id="A0A6J4NQN7"/>